<sequence>MTYNQQKEWCEIMEKLPETYHFAGDYHPVEEWWDWKGHQVHLDCFRNEAAPAKVILLHGVGTNGRQMSMILGGPLSKDGLETIAIDMPTYGVTKVKNSEVVTYDDWVNLACDYIEYESKRDDRPIVLYGLSAGGMEAYHIASKTKNVKGIIGMTFLDQRIQQVRDETTRNLFMSRVGIPMATVACKIGLDRFNMKMSIAAKMSALCNDKDVMEIFNRDTTSAANKASMKFLDSYSNYIPAMEPEDFDVCPVLLTQPAEDRWTPLHLSKLVLDRMKKVDVEIVHLENGSHYPVEQPALDQMHDAVLAFIKKVIKQ</sequence>
<reference evidence="2 3" key="1">
    <citation type="submission" date="2022-04" db="EMBL/GenBank/DDBJ databases">
        <title>Gracilibacillus sp. isolated from saltern.</title>
        <authorList>
            <person name="Won M."/>
            <person name="Lee C.-M."/>
            <person name="Woen H.-Y."/>
            <person name="Kwon S.-W."/>
        </authorList>
    </citation>
    <scope>NUCLEOTIDE SEQUENCE [LARGE SCALE GENOMIC DNA]</scope>
    <source>
        <strain evidence="2 3">SSPM10-3</strain>
    </source>
</reference>
<proteinExistence type="predicted"/>
<evidence type="ECO:0000313" key="3">
    <source>
        <dbReference type="Proteomes" id="UP000831537"/>
    </source>
</evidence>
<dbReference type="SUPFAM" id="SSF53474">
    <property type="entry name" value="alpha/beta-Hydrolases"/>
    <property type="match status" value="1"/>
</dbReference>
<dbReference type="PANTHER" id="PTHR43689">
    <property type="entry name" value="HYDROLASE"/>
    <property type="match status" value="1"/>
</dbReference>
<dbReference type="InterPro" id="IPR000073">
    <property type="entry name" value="AB_hydrolase_1"/>
</dbReference>
<dbReference type="PANTHER" id="PTHR43689:SF8">
    <property type="entry name" value="ALPHA_BETA-HYDROLASES SUPERFAMILY PROTEIN"/>
    <property type="match status" value="1"/>
</dbReference>
<evidence type="ECO:0000313" key="2">
    <source>
        <dbReference type="EMBL" id="UOQ83493.1"/>
    </source>
</evidence>
<dbReference type="EMBL" id="CP095071">
    <property type="protein sequence ID" value="UOQ83493.1"/>
    <property type="molecule type" value="Genomic_DNA"/>
</dbReference>
<dbReference type="Pfam" id="PF12697">
    <property type="entry name" value="Abhydrolase_6"/>
    <property type="match status" value="1"/>
</dbReference>
<accession>A0ABY4GH42</accession>
<dbReference type="RefSeq" id="WP_244740428.1">
    <property type="nucleotide sequence ID" value="NZ_CP095071.1"/>
</dbReference>
<dbReference type="InterPro" id="IPR029058">
    <property type="entry name" value="AB_hydrolase_fold"/>
</dbReference>
<evidence type="ECO:0000259" key="1">
    <source>
        <dbReference type="Pfam" id="PF12697"/>
    </source>
</evidence>
<keyword evidence="3" id="KW-1185">Reference proteome</keyword>
<feature type="domain" description="AB hydrolase-1" evidence="1">
    <location>
        <begin position="54"/>
        <end position="296"/>
    </location>
</feature>
<keyword evidence="2" id="KW-0378">Hydrolase</keyword>
<gene>
    <name evidence="2" type="ORF">MUN87_12040</name>
</gene>
<dbReference type="Gene3D" id="3.40.50.1820">
    <property type="entry name" value="alpha/beta hydrolase"/>
    <property type="match status" value="1"/>
</dbReference>
<organism evidence="2 3">
    <name type="scientific">Gracilibacillus salinarum</name>
    <dbReference type="NCBI Taxonomy" id="2932255"/>
    <lineage>
        <taxon>Bacteria</taxon>
        <taxon>Bacillati</taxon>
        <taxon>Bacillota</taxon>
        <taxon>Bacilli</taxon>
        <taxon>Bacillales</taxon>
        <taxon>Bacillaceae</taxon>
        <taxon>Gracilibacillus</taxon>
    </lineage>
</organism>
<protein>
    <submittedName>
        <fullName evidence="2">Alpha/beta hydrolase</fullName>
    </submittedName>
</protein>
<dbReference type="GO" id="GO:0016787">
    <property type="term" value="F:hydrolase activity"/>
    <property type="evidence" value="ECO:0007669"/>
    <property type="project" value="UniProtKB-KW"/>
</dbReference>
<name>A0ABY4GH42_9BACI</name>
<dbReference type="Proteomes" id="UP000831537">
    <property type="component" value="Chromosome"/>
</dbReference>